<dbReference type="InParanoid" id="I1BHR8"/>
<evidence type="ECO:0000259" key="5">
    <source>
        <dbReference type="Pfam" id="PF00136"/>
    </source>
</evidence>
<dbReference type="Gene3D" id="3.30.420.10">
    <property type="entry name" value="Ribonuclease H-like superfamily/Ribonuclease H"/>
    <property type="match status" value="1"/>
</dbReference>
<dbReference type="EC" id="2.7.7.7" evidence="1"/>
<dbReference type="GO" id="GO:0000166">
    <property type="term" value="F:nucleotide binding"/>
    <property type="evidence" value="ECO:0007669"/>
    <property type="project" value="InterPro"/>
</dbReference>
<reference evidence="6 7" key="1">
    <citation type="journal article" date="2009" name="PLoS Genet.">
        <title>Genomic analysis of the basal lineage fungus Rhizopus oryzae reveals a whole-genome duplication.</title>
        <authorList>
            <person name="Ma L.-J."/>
            <person name="Ibrahim A.S."/>
            <person name="Skory C."/>
            <person name="Grabherr M.G."/>
            <person name="Burger G."/>
            <person name="Butler M."/>
            <person name="Elias M."/>
            <person name="Idnurm A."/>
            <person name="Lang B.F."/>
            <person name="Sone T."/>
            <person name="Abe A."/>
            <person name="Calvo S.E."/>
            <person name="Corrochano L.M."/>
            <person name="Engels R."/>
            <person name="Fu J."/>
            <person name="Hansberg W."/>
            <person name="Kim J.-M."/>
            <person name="Kodira C.D."/>
            <person name="Koehrsen M.J."/>
            <person name="Liu B."/>
            <person name="Miranda-Saavedra D."/>
            <person name="O'Leary S."/>
            <person name="Ortiz-Castellanos L."/>
            <person name="Poulter R."/>
            <person name="Rodriguez-Romero J."/>
            <person name="Ruiz-Herrera J."/>
            <person name="Shen Y.-Q."/>
            <person name="Zeng Q."/>
            <person name="Galagan J."/>
            <person name="Birren B.W."/>
            <person name="Cuomo C.A."/>
            <person name="Wickes B.L."/>
        </authorList>
    </citation>
    <scope>NUCLEOTIDE SEQUENCE [LARGE SCALE GENOMIC DNA]</scope>
    <source>
        <strain evidence="7">RA 99-880 / ATCC MYA-4621 / FGSC 9543 / NRRL 43880</strain>
    </source>
</reference>
<keyword evidence="3" id="KW-0548">Nucleotidyltransferase</keyword>
<dbReference type="GO" id="GO:0006272">
    <property type="term" value="P:leading strand elongation"/>
    <property type="evidence" value="ECO:0007669"/>
    <property type="project" value="TreeGrafter"/>
</dbReference>
<dbReference type="GO" id="GO:0003887">
    <property type="term" value="F:DNA-directed DNA polymerase activity"/>
    <property type="evidence" value="ECO:0007669"/>
    <property type="project" value="UniProtKB-KW"/>
</dbReference>
<dbReference type="AlphaFoldDB" id="I1BHR8"/>
<dbReference type="PANTHER" id="PTHR45861:SF1">
    <property type="entry name" value="DNA POLYMERASE ALPHA CATALYTIC SUBUNIT"/>
    <property type="match status" value="1"/>
</dbReference>
<dbReference type="Gene3D" id="1.10.287.690">
    <property type="entry name" value="Helix hairpin bin"/>
    <property type="match status" value="1"/>
</dbReference>
<dbReference type="VEuPathDB" id="FungiDB:RO3G_00452"/>
<dbReference type="InterPro" id="IPR012337">
    <property type="entry name" value="RNaseH-like_sf"/>
</dbReference>
<keyword evidence="4" id="KW-0239">DNA-directed DNA polymerase</keyword>
<keyword evidence="2" id="KW-0808">Transferase</keyword>
<dbReference type="GeneID" id="93607424"/>
<dbReference type="NCBIfam" id="TIGR00592">
    <property type="entry name" value="pol2"/>
    <property type="match status" value="1"/>
</dbReference>
<dbReference type="PANTHER" id="PTHR45861">
    <property type="entry name" value="DNA POLYMERASE ALPHA CATALYTIC SUBUNIT"/>
    <property type="match status" value="1"/>
</dbReference>
<name>I1BHR8_RHIO9</name>
<dbReference type="eggNOG" id="KOG0970">
    <property type="taxonomic scope" value="Eukaryota"/>
</dbReference>
<dbReference type="STRING" id="246409.I1BHR8"/>
<dbReference type="GO" id="GO:1902975">
    <property type="term" value="P:mitotic DNA replication initiation"/>
    <property type="evidence" value="ECO:0007669"/>
    <property type="project" value="TreeGrafter"/>
</dbReference>
<dbReference type="SUPFAM" id="SSF53098">
    <property type="entry name" value="Ribonuclease H-like"/>
    <property type="match status" value="1"/>
</dbReference>
<feature type="domain" description="DNA-directed DNA polymerase family B multifunctional" evidence="5">
    <location>
        <begin position="72"/>
        <end position="231"/>
    </location>
</feature>
<dbReference type="GO" id="GO:0003688">
    <property type="term" value="F:DNA replication origin binding"/>
    <property type="evidence" value="ECO:0007669"/>
    <property type="project" value="TreeGrafter"/>
</dbReference>
<dbReference type="Proteomes" id="UP000009138">
    <property type="component" value="Unassembled WGS sequence"/>
</dbReference>
<keyword evidence="7" id="KW-1185">Reference proteome</keyword>
<dbReference type="Pfam" id="PF00136">
    <property type="entry name" value="DNA_pol_B"/>
    <property type="match status" value="1"/>
</dbReference>
<dbReference type="InterPro" id="IPR023211">
    <property type="entry name" value="DNA_pol_palm_dom_sf"/>
</dbReference>
<dbReference type="GO" id="GO:0003697">
    <property type="term" value="F:single-stranded DNA binding"/>
    <property type="evidence" value="ECO:0007669"/>
    <property type="project" value="TreeGrafter"/>
</dbReference>
<evidence type="ECO:0000256" key="4">
    <source>
        <dbReference type="ARBA" id="ARBA00022932"/>
    </source>
</evidence>
<evidence type="ECO:0000256" key="3">
    <source>
        <dbReference type="ARBA" id="ARBA00022695"/>
    </source>
</evidence>
<evidence type="ECO:0000313" key="7">
    <source>
        <dbReference type="Proteomes" id="UP000009138"/>
    </source>
</evidence>
<dbReference type="EMBL" id="CH476732">
    <property type="protein sequence ID" value="EIE75748.1"/>
    <property type="molecule type" value="Genomic_DNA"/>
</dbReference>
<dbReference type="GO" id="GO:0003682">
    <property type="term" value="F:chromatin binding"/>
    <property type="evidence" value="ECO:0007669"/>
    <property type="project" value="TreeGrafter"/>
</dbReference>
<proteinExistence type="predicted"/>
<protein>
    <recommendedName>
        <fullName evidence="1">DNA-directed DNA polymerase</fullName>
        <ecNumber evidence="1">2.7.7.7</ecNumber>
    </recommendedName>
</protein>
<dbReference type="OMA" id="QCKGENQ"/>
<accession>I1BHR8</accession>
<dbReference type="InterPro" id="IPR036397">
    <property type="entry name" value="RNaseH_sf"/>
</dbReference>
<gene>
    <name evidence="6" type="ORF">RO3G_00452</name>
</gene>
<dbReference type="InterPro" id="IPR006134">
    <property type="entry name" value="DNA-dir_DNA_pol_B_multi_dom"/>
</dbReference>
<sequence>MSLLDIERYEVDLHHPTKHYRNSLDIMNLVYHGSFDAYLVLSIALKLQILSLSKQLTKLAGNLWSTSINGGARTDRNDYLLLHAFYKNQFICPDKRDRRVNSKQDSTEEDIIKQNESSFSGGLVLEPKPGLYKKYVLLLDFNSLYPSIIQEYNVCHTTMNLQKIGANETSMDMIAQEMLSESQRIGILPKLVRKFVQRRQQVKKAMKDPTISDSQRNQYDIEQKALKGTANNH</sequence>
<organism evidence="6 7">
    <name type="scientific">Rhizopus delemar (strain RA 99-880 / ATCC MYA-4621 / FGSC 9543 / NRRL 43880)</name>
    <name type="common">Mucormycosis agent</name>
    <name type="synonym">Rhizopus arrhizus var. delemar</name>
    <dbReference type="NCBI Taxonomy" id="246409"/>
    <lineage>
        <taxon>Eukaryota</taxon>
        <taxon>Fungi</taxon>
        <taxon>Fungi incertae sedis</taxon>
        <taxon>Mucoromycota</taxon>
        <taxon>Mucoromycotina</taxon>
        <taxon>Mucoromycetes</taxon>
        <taxon>Mucorales</taxon>
        <taxon>Mucorineae</taxon>
        <taxon>Rhizopodaceae</taxon>
        <taxon>Rhizopus</taxon>
    </lineage>
</organism>
<dbReference type="OrthoDB" id="6755010at2759"/>
<dbReference type="InterPro" id="IPR043502">
    <property type="entry name" value="DNA/RNA_pol_sf"/>
</dbReference>
<evidence type="ECO:0000256" key="1">
    <source>
        <dbReference type="ARBA" id="ARBA00012417"/>
    </source>
</evidence>
<dbReference type="GO" id="GO:0005658">
    <property type="term" value="C:alpha DNA polymerase:primase complex"/>
    <property type="evidence" value="ECO:0007669"/>
    <property type="project" value="TreeGrafter"/>
</dbReference>
<dbReference type="Gene3D" id="3.90.1600.10">
    <property type="entry name" value="Palm domain of DNA polymerase"/>
    <property type="match status" value="1"/>
</dbReference>
<dbReference type="GO" id="GO:0006273">
    <property type="term" value="P:lagging strand elongation"/>
    <property type="evidence" value="ECO:0007669"/>
    <property type="project" value="TreeGrafter"/>
</dbReference>
<dbReference type="RefSeq" id="XP_067511144.1">
    <property type="nucleotide sequence ID" value="XM_067655043.1"/>
</dbReference>
<evidence type="ECO:0000256" key="2">
    <source>
        <dbReference type="ARBA" id="ARBA00022679"/>
    </source>
</evidence>
<dbReference type="SUPFAM" id="SSF56672">
    <property type="entry name" value="DNA/RNA polymerases"/>
    <property type="match status" value="1"/>
</dbReference>
<evidence type="ECO:0000313" key="6">
    <source>
        <dbReference type="EMBL" id="EIE75748.1"/>
    </source>
</evidence>